<dbReference type="KEGG" id="fmr:Fuma_03309"/>
<dbReference type="OrthoDB" id="9799538at2"/>
<name>A0A1P8WI07_9PLAN</name>
<dbReference type="STRING" id="1891926.Fuma_03309"/>
<dbReference type="PROSITE" id="PS51257">
    <property type="entry name" value="PROKAR_LIPOPROTEIN"/>
    <property type="match status" value="1"/>
</dbReference>
<reference evidence="3 4" key="1">
    <citation type="journal article" date="2016" name="Front. Microbiol.">
        <title>Fuerstia marisgermanicae gen. nov., sp. nov., an Unusual Member of the Phylum Planctomycetes from the German Wadden Sea.</title>
        <authorList>
            <person name="Kohn T."/>
            <person name="Heuer A."/>
            <person name="Jogler M."/>
            <person name="Vollmers J."/>
            <person name="Boedeker C."/>
            <person name="Bunk B."/>
            <person name="Rast P."/>
            <person name="Borchert D."/>
            <person name="Glockner I."/>
            <person name="Freese H.M."/>
            <person name="Klenk H.P."/>
            <person name="Overmann J."/>
            <person name="Kaster A.K."/>
            <person name="Rohde M."/>
            <person name="Wiegand S."/>
            <person name="Jogler C."/>
        </authorList>
    </citation>
    <scope>NUCLEOTIDE SEQUENCE [LARGE SCALE GENOMIC DNA]</scope>
    <source>
        <strain evidence="3 4">NH11</strain>
    </source>
</reference>
<organism evidence="3 4">
    <name type="scientific">Fuerstiella marisgermanici</name>
    <dbReference type="NCBI Taxonomy" id="1891926"/>
    <lineage>
        <taxon>Bacteria</taxon>
        <taxon>Pseudomonadati</taxon>
        <taxon>Planctomycetota</taxon>
        <taxon>Planctomycetia</taxon>
        <taxon>Planctomycetales</taxon>
        <taxon>Planctomycetaceae</taxon>
        <taxon>Fuerstiella</taxon>
    </lineage>
</organism>
<evidence type="ECO:0000256" key="2">
    <source>
        <dbReference type="SAM" id="SignalP"/>
    </source>
</evidence>
<gene>
    <name evidence="3" type="ORF">Fuma_03309</name>
</gene>
<feature type="compositionally biased region" description="Low complexity" evidence="1">
    <location>
        <begin position="134"/>
        <end position="147"/>
    </location>
</feature>
<evidence type="ECO:0008006" key="5">
    <source>
        <dbReference type="Google" id="ProtNLM"/>
    </source>
</evidence>
<feature type="signal peptide" evidence="2">
    <location>
        <begin position="1"/>
        <end position="18"/>
    </location>
</feature>
<feature type="compositionally biased region" description="Basic and acidic residues" evidence="1">
    <location>
        <begin position="75"/>
        <end position="133"/>
    </location>
</feature>
<sequence length="147" mass="15348" precursor="true">MKTLIVMLAAGLSSALLVGCTDETTSSAGAGEAANTYCPIMGSKIDGETSTEWNGKKIGFCCPPCVDEWAEMTEEERQAALDKAAEDAGVGHEHGDQDHGDHGHAEHGDHDHGEQEHAGGDHDERGDDDKQDASPEAAAPEAAAKPE</sequence>
<feature type="region of interest" description="Disordered" evidence="1">
    <location>
        <begin position="73"/>
        <end position="147"/>
    </location>
</feature>
<feature type="chain" id="PRO_5012953043" description="TRASH domain-containing protein" evidence="2">
    <location>
        <begin position="19"/>
        <end position="147"/>
    </location>
</feature>
<evidence type="ECO:0000313" key="3">
    <source>
        <dbReference type="EMBL" id="APZ93691.1"/>
    </source>
</evidence>
<protein>
    <recommendedName>
        <fullName evidence="5">TRASH domain-containing protein</fullName>
    </recommendedName>
</protein>
<dbReference type="Proteomes" id="UP000187735">
    <property type="component" value="Chromosome"/>
</dbReference>
<dbReference type="AlphaFoldDB" id="A0A1P8WI07"/>
<evidence type="ECO:0000313" key="4">
    <source>
        <dbReference type="Proteomes" id="UP000187735"/>
    </source>
</evidence>
<proteinExistence type="predicted"/>
<dbReference type="RefSeq" id="WP_077025118.1">
    <property type="nucleotide sequence ID" value="NZ_CP017641.1"/>
</dbReference>
<accession>A0A1P8WI07</accession>
<evidence type="ECO:0000256" key="1">
    <source>
        <dbReference type="SAM" id="MobiDB-lite"/>
    </source>
</evidence>
<keyword evidence="4" id="KW-1185">Reference proteome</keyword>
<keyword evidence="2" id="KW-0732">Signal</keyword>
<dbReference type="EMBL" id="CP017641">
    <property type="protein sequence ID" value="APZ93691.1"/>
    <property type="molecule type" value="Genomic_DNA"/>
</dbReference>